<proteinExistence type="predicted"/>
<gene>
    <name evidence="1" type="ORF">CIK00_15495</name>
</gene>
<dbReference type="RefSeq" id="WP_065207978.1">
    <property type="nucleotide sequence ID" value="NZ_JABJXE010000011.1"/>
</dbReference>
<reference evidence="1 2" key="1">
    <citation type="journal article" date="2018" name="Syst. Appl. Microbiol.">
        <title>Photobacterium carnosum sp. nov., isolated from spoiled modified atmosphere packaged poultry meat.</title>
        <authorList>
            <person name="Hilgarth M."/>
            <person name="Fuertes S."/>
            <person name="Ehrmann M."/>
            <person name="Vogel R.F."/>
        </authorList>
    </citation>
    <scope>NUCLEOTIDE SEQUENCE [LARGE SCALE GENOMIC DNA]</scope>
    <source>
        <strain evidence="1 2">TMW 2.2021</strain>
    </source>
</reference>
<name>A0A2N4UPS7_9GAMM</name>
<dbReference type="EMBL" id="NPIB01000021">
    <property type="protein sequence ID" value="PLC57019.1"/>
    <property type="molecule type" value="Genomic_DNA"/>
</dbReference>
<organism evidence="1 2">
    <name type="scientific">Photobacterium carnosum</name>
    <dbReference type="NCBI Taxonomy" id="2023717"/>
    <lineage>
        <taxon>Bacteria</taxon>
        <taxon>Pseudomonadati</taxon>
        <taxon>Pseudomonadota</taxon>
        <taxon>Gammaproteobacteria</taxon>
        <taxon>Vibrionales</taxon>
        <taxon>Vibrionaceae</taxon>
        <taxon>Photobacterium</taxon>
    </lineage>
</organism>
<accession>A0A2N4UPS7</accession>
<protein>
    <submittedName>
        <fullName evidence="1">Uncharacterized protein</fullName>
    </submittedName>
</protein>
<dbReference type="Proteomes" id="UP000234420">
    <property type="component" value="Unassembled WGS sequence"/>
</dbReference>
<dbReference type="AlphaFoldDB" id="A0A2N4UPS7"/>
<comment type="caution">
    <text evidence="1">The sequence shown here is derived from an EMBL/GenBank/DDBJ whole genome shotgun (WGS) entry which is preliminary data.</text>
</comment>
<keyword evidence="2" id="KW-1185">Reference proteome</keyword>
<evidence type="ECO:0000313" key="2">
    <source>
        <dbReference type="Proteomes" id="UP000234420"/>
    </source>
</evidence>
<sequence>MNLLASIEFDCANIERAINQSNYDDNVVVTVRGEEAELAFSNGFVSFGRVIQNATKNTVNCIISSNAFKANYTKYQIVIGTHTASITAVNMKKLH</sequence>
<evidence type="ECO:0000313" key="1">
    <source>
        <dbReference type="EMBL" id="PLC57019.1"/>
    </source>
</evidence>